<evidence type="ECO:0000313" key="3">
    <source>
        <dbReference type="Proteomes" id="UP000236723"/>
    </source>
</evidence>
<dbReference type="Proteomes" id="UP000236723">
    <property type="component" value="Unassembled WGS sequence"/>
</dbReference>
<proteinExistence type="predicted"/>
<protein>
    <recommendedName>
        <fullName evidence="1">DUF397 domain-containing protein</fullName>
    </recommendedName>
</protein>
<dbReference type="RefSeq" id="WP_200827286.1">
    <property type="nucleotide sequence ID" value="NZ_FNVO01000006.1"/>
</dbReference>
<dbReference type="AlphaFoldDB" id="A0A1H6B5H9"/>
<name>A0A1H6B5H9_9ACTN</name>
<keyword evidence="3" id="KW-1185">Reference proteome</keyword>
<dbReference type="Pfam" id="PF04149">
    <property type="entry name" value="DUF397"/>
    <property type="match status" value="1"/>
</dbReference>
<gene>
    <name evidence="2" type="ORF">SAMN04489712_106267</name>
</gene>
<dbReference type="EMBL" id="FNVO01000006">
    <property type="protein sequence ID" value="SEG55880.1"/>
    <property type="molecule type" value="Genomic_DNA"/>
</dbReference>
<evidence type="ECO:0000259" key="1">
    <source>
        <dbReference type="Pfam" id="PF04149"/>
    </source>
</evidence>
<organism evidence="2 3">
    <name type="scientific">Thermomonospora echinospora</name>
    <dbReference type="NCBI Taxonomy" id="1992"/>
    <lineage>
        <taxon>Bacteria</taxon>
        <taxon>Bacillati</taxon>
        <taxon>Actinomycetota</taxon>
        <taxon>Actinomycetes</taxon>
        <taxon>Streptosporangiales</taxon>
        <taxon>Thermomonosporaceae</taxon>
        <taxon>Thermomonospora</taxon>
    </lineage>
</organism>
<feature type="domain" description="DUF397" evidence="1">
    <location>
        <begin position="15"/>
        <end position="65"/>
    </location>
</feature>
<accession>A0A1H6B5H9</accession>
<dbReference type="InterPro" id="IPR007278">
    <property type="entry name" value="DUF397"/>
</dbReference>
<sequence length="70" mass="7555">MNDVHPSIETELSRAVWRKSSHSGSGDQCVEVAALRGGRRALRDSKDPQGPALLLTAATWRTLIGDLGSR</sequence>
<reference evidence="3" key="1">
    <citation type="submission" date="2016-10" db="EMBL/GenBank/DDBJ databases">
        <authorList>
            <person name="Varghese N."/>
            <person name="Submissions S."/>
        </authorList>
    </citation>
    <scope>NUCLEOTIDE SEQUENCE [LARGE SCALE GENOMIC DNA]</scope>
    <source>
        <strain evidence="3">DSM 43163</strain>
    </source>
</reference>
<evidence type="ECO:0000313" key="2">
    <source>
        <dbReference type="EMBL" id="SEG55880.1"/>
    </source>
</evidence>